<dbReference type="AlphaFoldDB" id="A0ABD0LZP1"/>
<name>A0ABD0LZP1_9CAEN</name>
<proteinExistence type="predicted"/>
<gene>
    <name evidence="1" type="ORF">BaRGS_00004013</name>
</gene>
<keyword evidence="2" id="KW-1185">Reference proteome</keyword>
<reference evidence="1 2" key="1">
    <citation type="journal article" date="2023" name="Sci. Data">
        <title>Genome assembly of the Korean intertidal mud-creeper Batillaria attramentaria.</title>
        <authorList>
            <person name="Patra A.K."/>
            <person name="Ho P.T."/>
            <person name="Jun S."/>
            <person name="Lee S.J."/>
            <person name="Kim Y."/>
            <person name="Won Y.J."/>
        </authorList>
    </citation>
    <scope>NUCLEOTIDE SEQUENCE [LARGE SCALE GENOMIC DNA]</scope>
    <source>
        <strain evidence="1">Wonlab-2016</strain>
    </source>
</reference>
<protein>
    <submittedName>
        <fullName evidence="1">Uncharacterized protein</fullName>
    </submittedName>
</protein>
<accession>A0ABD0LZP1</accession>
<sequence length="113" mass="12605">MKKTARRTVTRPYLVSDSNISLLERGAGTLYPVARMPDLRTRQLYRDGEESLQCEEPETESSVSGGNLQFSMSLLLLVFCFVFGMRSCDANVHATVKCKTEKETTGKSSTSMK</sequence>
<organism evidence="1 2">
    <name type="scientific">Batillaria attramentaria</name>
    <dbReference type="NCBI Taxonomy" id="370345"/>
    <lineage>
        <taxon>Eukaryota</taxon>
        <taxon>Metazoa</taxon>
        <taxon>Spiralia</taxon>
        <taxon>Lophotrochozoa</taxon>
        <taxon>Mollusca</taxon>
        <taxon>Gastropoda</taxon>
        <taxon>Caenogastropoda</taxon>
        <taxon>Sorbeoconcha</taxon>
        <taxon>Cerithioidea</taxon>
        <taxon>Batillariidae</taxon>
        <taxon>Batillaria</taxon>
    </lineage>
</organism>
<evidence type="ECO:0000313" key="2">
    <source>
        <dbReference type="Proteomes" id="UP001519460"/>
    </source>
</evidence>
<comment type="caution">
    <text evidence="1">The sequence shown here is derived from an EMBL/GenBank/DDBJ whole genome shotgun (WGS) entry which is preliminary data.</text>
</comment>
<dbReference type="EMBL" id="JACVVK020000013">
    <property type="protein sequence ID" value="KAK7504985.1"/>
    <property type="molecule type" value="Genomic_DNA"/>
</dbReference>
<evidence type="ECO:0000313" key="1">
    <source>
        <dbReference type="EMBL" id="KAK7504985.1"/>
    </source>
</evidence>
<dbReference type="Proteomes" id="UP001519460">
    <property type="component" value="Unassembled WGS sequence"/>
</dbReference>